<evidence type="ECO:0000313" key="3">
    <source>
        <dbReference type="Proteomes" id="UP000030671"/>
    </source>
</evidence>
<dbReference type="GeneID" id="20676959"/>
<reference evidence="2 3" key="1">
    <citation type="journal article" date="2012" name="New Phytol.">
        <title>Insight into trade-off between wood decay and parasitism from the genome of a fungal forest pathogen.</title>
        <authorList>
            <person name="Olson A."/>
            <person name="Aerts A."/>
            <person name="Asiegbu F."/>
            <person name="Belbahri L."/>
            <person name="Bouzid O."/>
            <person name="Broberg A."/>
            <person name="Canback B."/>
            <person name="Coutinho P.M."/>
            <person name="Cullen D."/>
            <person name="Dalman K."/>
            <person name="Deflorio G."/>
            <person name="van Diepen L.T."/>
            <person name="Dunand C."/>
            <person name="Duplessis S."/>
            <person name="Durling M."/>
            <person name="Gonthier P."/>
            <person name="Grimwood J."/>
            <person name="Fossdal C.G."/>
            <person name="Hansson D."/>
            <person name="Henrissat B."/>
            <person name="Hietala A."/>
            <person name="Himmelstrand K."/>
            <person name="Hoffmeister D."/>
            <person name="Hogberg N."/>
            <person name="James T.Y."/>
            <person name="Karlsson M."/>
            <person name="Kohler A."/>
            <person name="Kues U."/>
            <person name="Lee Y.H."/>
            <person name="Lin Y.C."/>
            <person name="Lind M."/>
            <person name="Lindquist E."/>
            <person name="Lombard V."/>
            <person name="Lucas S."/>
            <person name="Lunden K."/>
            <person name="Morin E."/>
            <person name="Murat C."/>
            <person name="Park J."/>
            <person name="Raffaello T."/>
            <person name="Rouze P."/>
            <person name="Salamov A."/>
            <person name="Schmutz J."/>
            <person name="Solheim H."/>
            <person name="Stahlberg J."/>
            <person name="Velez H."/>
            <person name="de Vries R.P."/>
            <person name="Wiebenga A."/>
            <person name="Woodward S."/>
            <person name="Yakovlev I."/>
            <person name="Garbelotto M."/>
            <person name="Martin F."/>
            <person name="Grigoriev I.V."/>
            <person name="Stenlid J."/>
        </authorList>
    </citation>
    <scope>NUCLEOTIDE SEQUENCE [LARGE SCALE GENOMIC DNA]</scope>
    <source>
        <strain evidence="2 3">TC 32-1</strain>
    </source>
</reference>
<dbReference type="AlphaFoldDB" id="W4K6N8"/>
<dbReference type="InParanoid" id="W4K6N8"/>
<sequence>MPSPQEDQINRLCSKAEIRAKAISLYNTLRATTGRGTGYDLGQAAPGLPSICAYLASQRLISDDVSEEIARNASCLSKRVWLSALKTTNAALDAHEAHAQRLTIAQPTVEQPLYRELVEKFKIGRPQRVANWMLEAERTLTVDAEYRRRFSDLDVNGWDVKISVFFWISRVLNLRQVKEEPESIIKEYGADPHIFASLLKLADRACAELRERINKTVADLRAQAGAVSSASPISRQPSVQRSPTKSALRVTQSATPSQGTKRKVAFSRSSVSNEAESADGEEEMYVPESPSKRQKISSSPYKTPKTLTSQEVYTYPMPLPPPELVASTSKVTLEDVDMGARAHLAEPSQPIAGPSTPRRTAQSRVRTHSATPTHTYRVRTPQLRPEAHHFPSFDNEEEEYDDDLNVPVRTRFRPVLLPYAQWEKRAPLVEREAAVAQKKMDALMKRWGHPFEWIRSGAGQ</sequence>
<feature type="compositionally biased region" description="Acidic residues" evidence="1">
    <location>
        <begin position="276"/>
        <end position="285"/>
    </location>
</feature>
<dbReference type="HOGENOM" id="CLU_046438_0_0_1"/>
<feature type="compositionally biased region" description="Polar residues" evidence="1">
    <location>
        <begin position="226"/>
        <end position="259"/>
    </location>
</feature>
<dbReference type="Proteomes" id="UP000030671">
    <property type="component" value="Unassembled WGS sequence"/>
</dbReference>
<evidence type="ECO:0000256" key="1">
    <source>
        <dbReference type="SAM" id="MobiDB-lite"/>
    </source>
</evidence>
<proteinExistence type="predicted"/>
<dbReference type="EMBL" id="KI925458">
    <property type="protein sequence ID" value="ETW81404.1"/>
    <property type="molecule type" value="Genomic_DNA"/>
</dbReference>
<protein>
    <submittedName>
        <fullName evidence="2">Uncharacterized protein</fullName>
    </submittedName>
</protein>
<feature type="compositionally biased region" description="Polar residues" evidence="1">
    <location>
        <begin position="357"/>
        <end position="370"/>
    </location>
</feature>
<accession>W4K6N8</accession>
<name>W4K6N8_HETIT</name>
<dbReference type="OrthoDB" id="3358956at2759"/>
<dbReference type="eggNOG" id="ENOG502RBUX">
    <property type="taxonomic scope" value="Eukaryota"/>
</dbReference>
<dbReference type="KEGG" id="hir:HETIRDRAFT_458845"/>
<feature type="region of interest" description="Disordered" evidence="1">
    <location>
        <begin position="347"/>
        <end position="370"/>
    </location>
</feature>
<dbReference type="RefSeq" id="XP_009546054.1">
    <property type="nucleotide sequence ID" value="XM_009547759.1"/>
</dbReference>
<keyword evidence="3" id="KW-1185">Reference proteome</keyword>
<gene>
    <name evidence="2" type="ORF">HETIRDRAFT_458845</name>
</gene>
<organism evidence="2 3">
    <name type="scientific">Heterobasidion irregulare (strain TC 32-1)</name>
    <dbReference type="NCBI Taxonomy" id="747525"/>
    <lineage>
        <taxon>Eukaryota</taxon>
        <taxon>Fungi</taxon>
        <taxon>Dikarya</taxon>
        <taxon>Basidiomycota</taxon>
        <taxon>Agaricomycotina</taxon>
        <taxon>Agaricomycetes</taxon>
        <taxon>Russulales</taxon>
        <taxon>Bondarzewiaceae</taxon>
        <taxon>Heterobasidion</taxon>
        <taxon>Heterobasidion annosum species complex</taxon>
    </lineage>
</organism>
<feature type="region of interest" description="Disordered" evidence="1">
    <location>
        <begin position="226"/>
        <end position="304"/>
    </location>
</feature>
<evidence type="ECO:0000313" key="2">
    <source>
        <dbReference type="EMBL" id="ETW81404.1"/>
    </source>
</evidence>